<dbReference type="EMBL" id="LR743598">
    <property type="protein sequence ID" value="CAA2628882.1"/>
    <property type="molecule type" value="Genomic_DNA"/>
</dbReference>
<dbReference type="SUPFAM" id="SSF82199">
    <property type="entry name" value="SET domain"/>
    <property type="match status" value="1"/>
</dbReference>
<dbReference type="PANTHER" id="PTHR47420:SF3">
    <property type="entry name" value="HISTONE-LYSINE N-METHYLTRANSFERASE ASHR2"/>
    <property type="match status" value="1"/>
</dbReference>
<keyword evidence="4" id="KW-1185">Reference proteome</keyword>
<dbReference type="Proteomes" id="UP001189122">
    <property type="component" value="Unassembled WGS sequence"/>
</dbReference>
<evidence type="ECO:0000256" key="1">
    <source>
        <dbReference type="SAM" id="MobiDB-lite"/>
    </source>
</evidence>
<dbReference type="InterPro" id="IPR001214">
    <property type="entry name" value="SET_dom"/>
</dbReference>
<sequence length="388" mass="41477">MHSSLPPPPPPPSAATPIRVVPDIPGRGRALVAARAIKPGEVLLTDSPLLLYPALDSADGSFSSSFCGHCYRTLAAGVSRSPLASVRFCSEPCRAMALLSSHTPWACRALSMIRSAGRLPPPLDGAEGRSQVAFLDFRRLLSLQGDAGDHASPELPLALHSLMGSLSPPLDPAGFSPELTAALLSKDRMNAFGLMEPAGVGSGGEVEKRVRAYGIYPNASLFNHDCLPNTCRFDYVDGGSDRNTEIIVRAIHEIPEGRELCLSYFPVNWTFKERQKRLLEDYGFSCACDRCLVEKGWKEQDEEEEKRTTRRGDGGCRGGRRRGLPACLLLREIHVPEGNCGGTLAPLPPSPQGVTSGVMECNACGGLRKGDDPCDDGGGEDDGIVVDG</sequence>
<dbReference type="Gene3D" id="2.170.270.10">
    <property type="entry name" value="SET domain"/>
    <property type="match status" value="1"/>
</dbReference>
<organism evidence="3">
    <name type="scientific">Spirodela intermedia</name>
    <name type="common">Intermediate duckweed</name>
    <dbReference type="NCBI Taxonomy" id="51605"/>
    <lineage>
        <taxon>Eukaryota</taxon>
        <taxon>Viridiplantae</taxon>
        <taxon>Streptophyta</taxon>
        <taxon>Embryophyta</taxon>
        <taxon>Tracheophyta</taxon>
        <taxon>Spermatophyta</taxon>
        <taxon>Magnoliopsida</taxon>
        <taxon>Liliopsida</taxon>
        <taxon>Araceae</taxon>
        <taxon>Lemnoideae</taxon>
        <taxon>Spirodela</taxon>
    </lineage>
</organism>
<evidence type="ECO:0000313" key="3">
    <source>
        <dbReference type="EMBL" id="CAA2628882.1"/>
    </source>
</evidence>
<dbReference type="PANTHER" id="PTHR47420">
    <property type="entry name" value="HISTONE-LYSINE N-METHYLTRANSFERASE ASHR2"/>
    <property type="match status" value="1"/>
</dbReference>
<evidence type="ECO:0000313" key="4">
    <source>
        <dbReference type="Proteomes" id="UP001189122"/>
    </source>
</evidence>
<dbReference type="CDD" id="cd20071">
    <property type="entry name" value="SET_SMYD"/>
    <property type="match status" value="1"/>
</dbReference>
<gene>
    <name evidence="3" type="ORF">SI7747_11014523</name>
</gene>
<name>A0A7I8JDF7_SPIIN</name>
<dbReference type="SMART" id="SM00317">
    <property type="entry name" value="SET"/>
    <property type="match status" value="1"/>
</dbReference>
<dbReference type="PROSITE" id="PS50280">
    <property type="entry name" value="SET"/>
    <property type="match status" value="1"/>
</dbReference>
<feature type="domain" description="SET" evidence="2">
    <location>
        <begin position="16"/>
        <end position="265"/>
    </location>
</feature>
<proteinExistence type="predicted"/>
<evidence type="ECO:0000259" key="2">
    <source>
        <dbReference type="PROSITE" id="PS50280"/>
    </source>
</evidence>
<dbReference type="InterPro" id="IPR044238">
    <property type="entry name" value="ASHR2-like"/>
</dbReference>
<dbReference type="InterPro" id="IPR046341">
    <property type="entry name" value="SET_dom_sf"/>
</dbReference>
<dbReference type="Pfam" id="PF00856">
    <property type="entry name" value="SET"/>
    <property type="match status" value="1"/>
</dbReference>
<dbReference type="Gene3D" id="1.10.220.160">
    <property type="match status" value="1"/>
</dbReference>
<protein>
    <recommendedName>
        <fullName evidence="2">SET domain-containing protein</fullName>
    </recommendedName>
</protein>
<dbReference type="EMBL" id="CACRZD030000011">
    <property type="protein sequence ID" value="CAA6668129.1"/>
    <property type="molecule type" value="Genomic_DNA"/>
</dbReference>
<feature type="region of interest" description="Disordered" evidence="1">
    <location>
        <begin position="369"/>
        <end position="388"/>
    </location>
</feature>
<dbReference type="AlphaFoldDB" id="A0A7I8JDF7"/>
<accession>A0A7I8JDF7</accession>
<feature type="compositionally biased region" description="Acidic residues" evidence="1">
    <location>
        <begin position="373"/>
        <end position="388"/>
    </location>
</feature>
<reference evidence="3 4" key="1">
    <citation type="submission" date="2019-12" db="EMBL/GenBank/DDBJ databases">
        <authorList>
            <person name="Scholz U."/>
            <person name="Mascher M."/>
            <person name="Fiebig A."/>
        </authorList>
    </citation>
    <scope>NUCLEOTIDE SEQUENCE</scope>
</reference>
<dbReference type="Gene3D" id="6.10.140.2220">
    <property type="match status" value="1"/>
</dbReference>